<sequence length="149" mass="16235">MGPETLRPGRGSAGAFFGHGFPLCDVFALDIPFSASPLTVALYMTFLLRTAKSPSPVLSCSGAIFFHHSLAGLPSPTQHPMVAMARQIARRTLTKGKNQKKPLLASHVFRLFDIWYLSPSADHLSSAMKLAAISLCYTGFFRFSDLMTV</sequence>
<reference evidence="2 3" key="1">
    <citation type="journal article" date="2014" name="Nat. Commun.">
        <title>Klebsormidium flaccidum genome reveals primary factors for plant terrestrial adaptation.</title>
        <authorList>
            <person name="Hori K."/>
            <person name="Maruyama F."/>
            <person name="Fujisawa T."/>
            <person name="Togashi T."/>
            <person name="Yamamoto N."/>
            <person name="Seo M."/>
            <person name="Sato S."/>
            <person name="Yamada T."/>
            <person name="Mori H."/>
            <person name="Tajima N."/>
            <person name="Moriyama T."/>
            <person name="Ikeuchi M."/>
            <person name="Watanabe M."/>
            <person name="Wada H."/>
            <person name="Kobayashi K."/>
            <person name="Saito M."/>
            <person name="Masuda T."/>
            <person name="Sasaki-Sekimoto Y."/>
            <person name="Mashiguchi K."/>
            <person name="Awai K."/>
            <person name="Shimojima M."/>
            <person name="Masuda S."/>
            <person name="Iwai M."/>
            <person name="Nobusawa T."/>
            <person name="Narise T."/>
            <person name="Kondo S."/>
            <person name="Saito H."/>
            <person name="Sato R."/>
            <person name="Murakawa M."/>
            <person name="Ihara Y."/>
            <person name="Oshima-Yamada Y."/>
            <person name="Ohtaka K."/>
            <person name="Satoh M."/>
            <person name="Sonobe K."/>
            <person name="Ishii M."/>
            <person name="Ohtani R."/>
            <person name="Kanamori-Sato M."/>
            <person name="Honoki R."/>
            <person name="Miyazaki D."/>
            <person name="Mochizuki H."/>
            <person name="Umetsu J."/>
            <person name="Higashi K."/>
            <person name="Shibata D."/>
            <person name="Kamiya Y."/>
            <person name="Sato N."/>
            <person name="Nakamura Y."/>
            <person name="Tabata S."/>
            <person name="Ida S."/>
            <person name="Kurokawa K."/>
            <person name="Ohta H."/>
        </authorList>
    </citation>
    <scope>NUCLEOTIDE SEQUENCE [LARGE SCALE GENOMIC DNA]</scope>
    <source>
        <strain evidence="2 3">NIES-2285</strain>
    </source>
</reference>
<evidence type="ECO:0000313" key="2">
    <source>
        <dbReference type="EMBL" id="GAQ89693.1"/>
    </source>
</evidence>
<dbReference type="InterPro" id="IPR010998">
    <property type="entry name" value="Integrase_recombinase_N"/>
</dbReference>
<protein>
    <submittedName>
        <fullName evidence="2">Uncharacterized protein</fullName>
    </submittedName>
</protein>
<accession>A0A1Y1IGD0</accession>
<dbReference type="AlphaFoldDB" id="A0A1Y1IGD0"/>
<dbReference type="Gene3D" id="1.10.150.130">
    <property type="match status" value="1"/>
</dbReference>
<keyword evidence="3" id="KW-1185">Reference proteome</keyword>
<gene>
    <name evidence="2" type="ORF">KFL_005510080</name>
</gene>
<dbReference type="Proteomes" id="UP000054558">
    <property type="component" value="Unassembled WGS sequence"/>
</dbReference>
<proteinExistence type="predicted"/>
<dbReference type="GO" id="GO:0003677">
    <property type="term" value="F:DNA binding"/>
    <property type="evidence" value="ECO:0007669"/>
    <property type="project" value="UniProtKB-KW"/>
</dbReference>
<dbReference type="OrthoDB" id="5982453at2759"/>
<organism evidence="2 3">
    <name type="scientific">Klebsormidium nitens</name>
    <name type="common">Green alga</name>
    <name type="synonym">Ulothrix nitens</name>
    <dbReference type="NCBI Taxonomy" id="105231"/>
    <lineage>
        <taxon>Eukaryota</taxon>
        <taxon>Viridiplantae</taxon>
        <taxon>Streptophyta</taxon>
        <taxon>Klebsormidiophyceae</taxon>
        <taxon>Klebsormidiales</taxon>
        <taxon>Klebsormidiaceae</taxon>
        <taxon>Klebsormidium</taxon>
    </lineage>
</organism>
<name>A0A1Y1IGD0_KLENI</name>
<evidence type="ECO:0000256" key="1">
    <source>
        <dbReference type="ARBA" id="ARBA00023125"/>
    </source>
</evidence>
<dbReference type="PANTHER" id="PTHR34605">
    <property type="entry name" value="PHAGE_INTEGRASE DOMAIN-CONTAINING PROTEIN"/>
    <property type="match status" value="1"/>
</dbReference>
<dbReference type="InterPro" id="IPR052925">
    <property type="entry name" value="Phage_Integrase-like_Recomb"/>
</dbReference>
<dbReference type="SUPFAM" id="SSF47823">
    <property type="entry name" value="lambda integrase-like, N-terminal domain"/>
    <property type="match status" value="1"/>
</dbReference>
<dbReference type="EMBL" id="DF237500">
    <property type="protein sequence ID" value="GAQ89693.1"/>
    <property type="molecule type" value="Genomic_DNA"/>
</dbReference>
<dbReference type="PANTHER" id="PTHR34605:SF4">
    <property type="entry name" value="DNA ADENINE METHYLTRANSFERASE"/>
    <property type="match status" value="1"/>
</dbReference>
<keyword evidence="1" id="KW-0238">DNA-binding</keyword>
<dbReference type="OMA" id="MYLIYVY"/>
<evidence type="ECO:0000313" key="3">
    <source>
        <dbReference type="Proteomes" id="UP000054558"/>
    </source>
</evidence>